<dbReference type="InterPro" id="IPR023375">
    <property type="entry name" value="ADC_dom_sf"/>
</dbReference>
<organism evidence="2 3">
    <name type="scientific">Bordetella genomosp. 9</name>
    <dbReference type="NCBI Taxonomy" id="1416803"/>
    <lineage>
        <taxon>Bacteria</taxon>
        <taxon>Pseudomonadati</taxon>
        <taxon>Pseudomonadota</taxon>
        <taxon>Betaproteobacteria</taxon>
        <taxon>Burkholderiales</taxon>
        <taxon>Alcaligenaceae</taxon>
        <taxon>Bordetella</taxon>
    </lineage>
</organism>
<accession>A0A1W6Z0J0</accession>
<dbReference type="Gene3D" id="2.40.400.10">
    <property type="entry name" value="Acetoacetate decarboxylase-like"/>
    <property type="match status" value="1"/>
</dbReference>
<feature type="region of interest" description="Disordered" evidence="1">
    <location>
        <begin position="47"/>
        <end position="79"/>
    </location>
</feature>
<dbReference type="SUPFAM" id="SSF160104">
    <property type="entry name" value="Acetoacetate decarboxylase-like"/>
    <property type="match status" value="1"/>
</dbReference>
<gene>
    <name evidence="2" type="ORF">CAL13_10785</name>
</gene>
<evidence type="ECO:0000313" key="3">
    <source>
        <dbReference type="Proteomes" id="UP000194139"/>
    </source>
</evidence>
<reference evidence="2 3" key="1">
    <citation type="submission" date="2017-05" db="EMBL/GenBank/DDBJ databases">
        <title>Complete and WGS of Bordetella genogroups.</title>
        <authorList>
            <person name="Spilker T."/>
            <person name="LiPuma J."/>
        </authorList>
    </citation>
    <scope>NUCLEOTIDE SEQUENCE [LARGE SCALE GENOMIC DNA]</scope>
    <source>
        <strain evidence="2 3">AU17164</strain>
    </source>
</reference>
<dbReference type="Proteomes" id="UP000194139">
    <property type="component" value="Chromosome"/>
</dbReference>
<evidence type="ECO:0008006" key="4">
    <source>
        <dbReference type="Google" id="ProtNLM"/>
    </source>
</evidence>
<dbReference type="InterPro" id="IPR010451">
    <property type="entry name" value="Acetoacetate_decarboxylase"/>
</dbReference>
<dbReference type="AlphaFoldDB" id="A0A1W6Z0J0"/>
<sequence>MGAGAFPGRRLGGYGAAVLHGKRHSRRRPGCGSGACRARTATDAGAAAARAGRLDAPAQAQERGSMTDDRDTAAATHSYAGPPAPWRLHGAAYVSLWRVPVRALPLPAVPGARFLSFAGRALCVTAWAEYDPSGTLAYREMLFAVAVRTAGLIAPACTVGPIWVDDETAAAGGRELWRIPKRVAAFGKGPAQAVHGDPGALFQASLNEQGRFVASLRFQDRQGLVMPIRVPLWTIQRGPEGPVRTRCLLQGRVRLGYARWRFEPEGPLAFLRERTPLLSVRVDSLSAQFGV</sequence>
<evidence type="ECO:0000313" key="2">
    <source>
        <dbReference type="EMBL" id="ARP86639.1"/>
    </source>
</evidence>
<feature type="compositionally biased region" description="Low complexity" evidence="1">
    <location>
        <begin position="47"/>
        <end position="60"/>
    </location>
</feature>
<name>A0A1W6Z0J0_9BORD</name>
<keyword evidence="3" id="KW-1185">Reference proteome</keyword>
<proteinExistence type="predicted"/>
<dbReference type="GO" id="GO:0016829">
    <property type="term" value="F:lyase activity"/>
    <property type="evidence" value="ECO:0007669"/>
    <property type="project" value="InterPro"/>
</dbReference>
<dbReference type="EMBL" id="CP021109">
    <property type="protein sequence ID" value="ARP86639.1"/>
    <property type="molecule type" value="Genomic_DNA"/>
</dbReference>
<dbReference type="Pfam" id="PF06314">
    <property type="entry name" value="ADC"/>
    <property type="match status" value="1"/>
</dbReference>
<protein>
    <recommendedName>
        <fullName evidence="4">Acetoacetate decarboxylase</fullName>
    </recommendedName>
</protein>
<evidence type="ECO:0000256" key="1">
    <source>
        <dbReference type="SAM" id="MobiDB-lite"/>
    </source>
</evidence>